<feature type="binding site" evidence="7">
    <location>
        <position position="40"/>
    </location>
    <ligand>
        <name>a divalent metal cation</name>
        <dbReference type="ChEBI" id="CHEBI:60240"/>
    </ligand>
</feature>
<comment type="subcellular location">
    <subcellularLocation>
        <location evidence="7">Cytoplasm</location>
    </subcellularLocation>
</comment>
<dbReference type="InterPro" id="IPR030048">
    <property type="entry name" value="SurE"/>
</dbReference>
<evidence type="ECO:0000256" key="2">
    <source>
        <dbReference type="ARBA" id="ARBA00011062"/>
    </source>
</evidence>
<reference evidence="10 12" key="2">
    <citation type="submission" date="2019-01" db="EMBL/GenBank/DDBJ databases">
        <title>High-quality-draft genome sequences of five non-tuberculosis mycobacteriaceae isolated from a nosocomial environment.</title>
        <authorList>
            <person name="Tiago I."/>
            <person name="Alarico S."/>
            <person name="Pereira S.G."/>
            <person name="Coelho C."/>
            <person name="Maranha A."/>
            <person name="Empadinhas N."/>
        </authorList>
    </citation>
    <scope>NUCLEOTIDE SEQUENCE [LARGE SCALE GENOMIC DNA]</scope>
    <source>
        <strain evidence="10 12">22DIII</strain>
    </source>
</reference>
<comment type="caution">
    <text evidence="9">The sequence shown here is derived from an EMBL/GenBank/DDBJ whole genome shotgun (WGS) entry which is preliminary data.</text>
</comment>
<evidence type="ECO:0000256" key="7">
    <source>
        <dbReference type="HAMAP-Rule" id="MF_00060"/>
    </source>
</evidence>
<dbReference type="GO" id="GO:0005737">
    <property type="term" value="C:cytoplasm"/>
    <property type="evidence" value="ECO:0007669"/>
    <property type="project" value="UniProtKB-SubCell"/>
</dbReference>
<dbReference type="GO" id="GO:0008254">
    <property type="term" value="F:3'-nucleotidase activity"/>
    <property type="evidence" value="ECO:0007669"/>
    <property type="project" value="TreeGrafter"/>
</dbReference>
<evidence type="ECO:0000259" key="8">
    <source>
        <dbReference type="Pfam" id="PF01975"/>
    </source>
</evidence>
<reference evidence="9 11" key="1">
    <citation type="journal article" date="2015" name="Genome Biol. Evol.">
        <title>Characterization of Three Mycobacterium spp. with Potential Use in Bioremediation by Genome Sequencing and Comparative Genomics.</title>
        <authorList>
            <person name="Das S."/>
            <person name="Pettersson B.M."/>
            <person name="Behra P.R."/>
            <person name="Ramesh M."/>
            <person name="Dasgupta S."/>
            <person name="Bhattacharya A."/>
            <person name="Kirsebom L.A."/>
        </authorList>
    </citation>
    <scope>NUCLEOTIDE SEQUENCE [LARGE SCALE GENOMIC DNA]</scope>
    <source>
        <strain evidence="9 11">DSM 44075</strain>
    </source>
</reference>
<evidence type="ECO:0000313" key="12">
    <source>
        <dbReference type="Proteomes" id="UP000294952"/>
    </source>
</evidence>
<dbReference type="HAMAP" id="MF_00060">
    <property type="entry name" value="SurE"/>
    <property type="match status" value="1"/>
</dbReference>
<dbReference type="Gene3D" id="3.40.1210.10">
    <property type="entry name" value="Survival protein SurE-like phosphatase/nucleotidase"/>
    <property type="match status" value="1"/>
</dbReference>
<dbReference type="SUPFAM" id="SSF64167">
    <property type="entry name" value="SurE-like"/>
    <property type="match status" value="1"/>
</dbReference>
<evidence type="ECO:0000256" key="1">
    <source>
        <dbReference type="ARBA" id="ARBA00000815"/>
    </source>
</evidence>
<dbReference type="PANTHER" id="PTHR30457">
    <property type="entry name" value="5'-NUCLEOTIDASE SURE"/>
    <property type="match status" value="1"/>
</dbReference>
<dbReference type="PATRIC" id="fig|1807.14.peg.4932"/>
<dbReference type="Proteomes" id="UP000036313">
    <property type="component" value="Unassembled WGS sequence"/>
</dbReference>
<dbReference type="PANTHER" id="PTHR30457:SF12">
    <property type="entry name" value="5'_3'-NUCLEOTIDASE SURE"/>
    <property type="match status" value="1"/>
</dbReference>
<keyword evidence="4 7" id="KW-0479">Metal-binding</keyword>
<evidence type="ECO:0000256" key="4">
    <source>
        <dbReference type="ARBA" id="ARBA00022723"/>
    </source>
</evidence>
<feature type="binding site" evidence="7">
    <location>
        <position position="98"/>
    </location>
    <ligand>
        <name>a divalent metal cation</name>
        <dbReference type="ChEBI" id="CHEBI:60240"/>
    </ligand>
</feature>
<gene>
    <name evidence="7 9" type="primary">surE</name>
    <name evidence="10" type="ORF">EUA04_03070</name>
    <name evidence="9" type="ORF">MOBUDSM44075_04895</name>
</gene>
<keyword evidence="5 7" id="KW-0547">Nucleotide-binding</keyword>
<dbReference type="GO" id="GO:0008253">
    <property type="term" value="F:5'-nucleotidase activity"/>
    <property type="evidence" value="ECO:0007669"/>
    <property type="project" value="UniProtKB-UniRule"/>
</dbReference>
<sequence length="272" mass="28612">MHVILTNDDGVDSPGLSALREAMIAEGISVTVVAPDGNRSARGHSITCREPLLVHRLTDVDDANPVYSCTGMPADCARVGILAAGLWSRPDAVVSGINIGINLGDDLVYSGTFHAAGEAALLGIPAVAFSQQPEVGGAPFIGHYVHDYHHSVYAARLVAALGTSTVPDRALLNVNLPHVATPGHTAALVEPGRRYISAPIEPELLDEDTWRLCPFDTTDYPEPRYDDSPDIDFGAVVAGRVSVSAFRASGCIDAEVRAWALALTEVAGLVAD</sequence>
<dbReference type="EC" id="3.1.3.5" evidence="7"/>
<name>A0A0J6VGR3_9MYCO</name>
<proteinExistence type="inferred from homology"/>
<keyword evidence="6 7" id="KW-0378">Hydrolase</keyword>
<dbReference type="GO" id="GO:0000166">
    <property type="term" value="F:nucleotide binding"/>
    <property type="evidence" value="ECO:0007669"/>
    <property type="project" value="UniProtKB-KW"/>
</dbReference>
<dbReference type="RefSeq" id="WP_053079476.1">
    <property type="nucleotide sequence ID" value="NZ_CALTXN010000002.1"/>
</dbReference>
<protein>
    <recommendedName>
        <fullName evidence="7">5'-nucleotidase SurE</fullName>
        <ecNumber evidence="7">3.1.3.5</ecNumber>
    </recommendedName>
    <alternativeName>
        <fullName evidence="7">Nucleoside 5'-monophosphate phosphohydrolase</fullName>
    </alternativeName>
</protein>
<dbReference type="EMBL" id="SDLP01000001">
    <property type="protein sequence ID" value="TDL11976.1"/>
    <property type="molecule type" value="Genomic_DNA"/>
</dbReference>
<dbReference type="EMBL" id="JYNU01000057">
    <property type="protein sequence ID" value="KMO69469.1"/>
    <property type="molecule type" value="Genomic_DNA"/>
</dbReference>
<comment type="function">
    <text evidence="7">Nucleotidase that shows phosphatase activity on nucleoside 5'-monophosphates.</text>
</comment>
<evidence type="ECO:0000256" key="6">
    <source>
        <dbReference type="ARBA" id="ARBA00022801"/>
    </source>
</evidence>
<evidence type="ECO:0000313" key="11">
    <source>
        <dbReference type="Proteomes" id="UP000036313"/>
    </source>
</evidence>
<dbReference type="GO" id="GO:0046872">
    <property type="term" value="F:metal ion binding"/>
    <property type="evidence" value="ECO:0007669"/>
    <property type="project" value="UniProtKB-UniRule"/>
</dbReference>
<comment type="cofactor">
    <cofactor evidence="7">
        <name>a divalent metal cation</name>
        <dbReference type="ChEBI" id="CHEBI:60240"/>
    </cofactor>
    <text evidence="7">Binds 1 divalent metal cation per subunit.</text>
</comment>
<comment type="similarity">
    <text evidence="2 7">Belongs to the SurE nucleotidase family.</text>
</comment>
<feature type="binding site" evidence="7">
    <location>
        <position position="9"/>
    </location>
    <ligand>
        <name>a divalent metal cation</name>
        <dbReference type="ChEBI" id="CHEBI:60240"/>
    </ligand>
</feature>
<evidence type="ECO:0000256" key="5">
    <source>
        <dbReference type="ARBA" id="ARBA00022741"/>
    </source>
</evidence>
<dbReference type="Proteomes" id="UP000294952">
    <property type="component" value="Unassembled WGS sequence"/>
</dbReference>
<comment type="catalytic activity">
    <reaction evidence="1 7">
        <text>a ribonucleoside 5'-phosphate + H2O = a ribonucleoside + phosphate</text>
        <dbReference type="Rhea" id="RHEA:12484"/>
        <dbReference type="ChEBI" id="CHEBI:15377"/>
        <dbReference type="ChEBI" id="CHEBI:18254"/>
        <dbReference type="ChEBI" id="CHEBI:43474"/>
        <dbReference type="ChEBI" id="CHEBI:58043"/>
        <dbReference type="EC" id="3.1.3.5"/>
    </reaction>
</comment>
<accession>A0A0J6VGR3</accession>
<dbReference type="GO" id="GO:0004309">
    <property type="term" value="F:exopolyphosphatase activity"/>
    <property type="evidence" value="ECO:0007669"/>
    <property type="project" value="TreeGrafter"/>
</dbReference>
<feature type="domain" description="Survival protein SurE-like phosphatase/nucleotidase" evidence="8">
    <location>
        <begin position="3"/>
        <end position="182"/>
    </location>
</feature>
<dbReference type="Pfam" id="PF01975">
    <property type="entry name" value="SurE"/>
    <property type="match status" value="1"/>
</dbReference>
<dbReference type="InterPro" id="IPR002828">
    <property type="entry name" value="SurE-like_Pase/nucleotidase"/>
</dbReference>
<dbReference type="AlphaFoldDB" id="A0A0J6VGR3"/>
<feature type="binding site" evidence="7">
    <location>
        <position position="8"/>
    </location>
    <ligand>
        <name>a divalent metal cation</name>
        <dbReference type="ChEBI" id="CHEBI:60240"/>
    </ligand>
</feature>
<evidence type="ECO:0000313" key="10">
    <source>
        <dbReference type="EMBL" id="TDL11976.1"/>
    </source>
</evidence>
<keyword evidence="3 7" id="KW-0963">Cytoplasm</keyword>
<evidence type="ECO:0000256" key="3">
    <source>
        <dbReference type="ARBA" id="ARBA00022490"/>
    </source>
</evidence>
<evidence type="ECO:0000313" key="9">
    <source>
        <dbReference type="EMBL" id="KMO69469.1"/>
    </source>
</evidence>
<dbReference type="OrthoDB" id="9780815at2"/>
<dbReference type="NCBIfam" id="TIGR00087">
    <property type="entry name" value="surE"/>
    <property type="match status" value="1"/>
</dbReference>
<dbReference type="InterPro" id="IPR036523">
    <property type="entry name" value="SurE-like_sf"/>
</dbReference>
<organism evidence="9 11">
    <name type="scientific">Mycolicibacterium obuense</name>
    <dbReference type="NCBI Taxonomy" id="1807"/>
    <lineage>
        <taxon>Bacteria</taxon>
        <taxon>Bacillati</taxon>
        <taxon>Actinomycetota</taxon>
        <taxon>Actinomycetes</taxon>
        <taxon>Mycobacteriales</taxon>
        <taxon>Mycobacteriaceae</taxon>
        <taxon>Mycolicibacterium</taxon>
    </lineage>
</organism>